<dbReference type="Pfam" id="PF00067">
    <property type="entry name" value="p450"/>
    <property type="match status" value="1"/>
</dbReference>
<organism evidence="10 11">
    <name type="scientific">Mycolicibacter kumamotonensis</name>
    <dbReference type="NCBI Taxonomy" id="354243"/>
    <lineage>
        <taxon>Bacteria</taxon>
        <taxon>Bacillati</taxon>
        <taxon>Actinomycetota</taxon>
        <taxon>Actinomycetes</taxon>
        <taxon>Mycobacteriales</taxon>
        <taxon>Mycobacteriaceae</taxon>
        <taxon>Mycolicibacter</taxon>
    </lineage>
</organism>
<keyword evidence="3 7" id="KW-0479">Metal-binding</keyword>
<dbReference type="SUPFAM" id="SSF48264">
    <property type="entry name" value="Cytochrome P450"/>
    <property type="match status" value="1"/>
</dbReference>
<dbReference type="PANTHER" id="PTHR24291:SF50">
    <property type="entry name" value="BIFUNCTIONAL ALBAFLAVENONE MONOOXYGENASE_TERPENE SYNTHASE"/>
    <property type="match status" value="1"/>
</dbReference>
<feature type="binding site" description="axial binding residue" evidence="7">
    <location>
        <position position="400"/>
    </location>
    <ligand>
        <name>heme</name>
        <dbReference type="ChEBI" id="CHEBI:30413"/>
    </ligand>
    <ligandPart>
        <name>Fe</name>
        <dbReference type="ChEBI" id="CHEBI:18248"/>
    </ligandPart>
</feature>
<dbReference type="EMBL" id="MVHU01000029">
    <property type="protein sequence ID" value="ORA77683.1"/>
    <property type="molecule type" value="Genomic_DNA"/>
</dbReference>
<dbReference type="GO" id="GO:0004497">
    <property type="term" value="F:monooxygenase activity"/>
    <property type="evidence" value="ECO:0007669"/>
    <property type="project" value="UniProtKB-KW"/>
</dbReference>
<evidence type="ECO:0000256" key="9">
    <source>
        <dbReference type="SAM" id="MobiDB-lite"/>
    </source>
</evidence>
<dbReference type="RefSeq" id="WP_083082074.1">
    <property type="nucleotide sequence ID" value="NZ_MVHU01000029.1"/>
</dbReference>
<dbReference type="InterPro" id="IPR002401">
    <property type="entry name" value="Cyt_P450_E_grp-I"/>
</dbReference>
<dbReference type="PANTHER" id="PTHR24291">
    <property type="entry name" value="CYTOCHROME P450 FAMILY 4"/>
    <property type="match status" value="1"/>
</dbReference>
<evidence type="ECO:0000256" key="7">
    <source>
        <dbReference type="PIRSR" id="PIRSR602401-1"/>
    </source>
</evidence>
<dbReference type="GO" id="GO:0016705">
    <property type="term" value="F:oxidoreductase activity, acting on paired donors, with incorporation or reduction of molecular oxygen"/>
    <property type="evidence" value="ECO:0007669"/>
    <property type="project" value="InterPro"/>
</dbReference>
<evidence type="ECO:0000256" key="3">
    <source>
        <dbReference type="ARBA" id="ARBA00022723"/>
    </source>
</evidence>
<evidence type="ECO:0000256" key="5">
    <source>
        <dbReference type="ARBA" id="ARBA00023004"/>
    </source>
</evidence>
<keyword evidence="6 8" id="KW-0503">Monooxygenase</keyword>
<dbReference type="PRINTS" id="PR00463">
    <property type="entry name" value="EP450I"/>
</dbReference>
<feature type="compositionally biased region" description="Low complexity" evidence="9">
    <location>
        <begin position="474"/>
        <end position="484"/>
    </location>
</feature>
<feature type="region of interest" description="Disordered" evidence="9">
    <location>
        <begin position="465"/>
        <end position="484"/>
    </location>
</feature>
<gene>
    <name evidence="10" type="ORF">BST28_17115</name>
</gene>
<evidence type="ECO:0000256" key="2">
    <source>
        <dbReference type="ARBA" id="ARBA00022617"/>
    </source>
</evidence>
<name>A0A1X0DZ04_9MYCO</name>
<comment type="similarity">
    <text evidence="1 8">Belongs to the cytochrome P450 family.</text>
</comment>
<dbReference type="InterPro" id="IPR001128">
    <property type="entry name" value="Cyt_P450"/>
</dbReference>
<accession>A0A1X0DZ04</accession>
<dbReference type="Proteomes" id="UP000192713">
    <property type="component" value="Unassembled WGS sequence"/>
</dbReference>
<dbReference type="Gene3D" id="1.10.630.10">
    <property type="entry name" value="Cytochrome P450"/>
    <property type="match status" value="1"/>
</dbReference>
<keyword evidence="2 7" id="KW-0349">Heme</keyword>
<proteinExistence type="inferred from homology"/>
<dbReference type="PROSITE" id="PS00086">
    <property type="entry name" value="CYTOCHROME_P450"/>
    <property type="match status" value="1"/>
</dbReference>
<reference evidence="10 11" key="1">
    <citation type="submission" date="2017-02" db="EMBL/GenBank/DDBJ databases">
        <title>The new phylogeny of genus Mycobacterium.</title>
        <authorList>
            <person name="Tortoli E."/>
            <person name="Trovato A."/>
            <person name="Cirillo D.M."/>
        </authorList>
    </citation>
    <scope>NUCLEOTIDE SEQUENCE [LARGE SCALE GENOMIC DNA]</scope>
    <source>
        <strain evidence="10 11">DSM 45093</strain>
    </source>
</reference>
<evidence type="ECO:0000256" key="1">
    <source>
        <dbReference type="ARBA" id="ARBA00010617"/>
    </source>
</evidence>
<keyword evidence="4 8" id="KW-0560">Oxidoreductase</keyword>
<comment type="caution">
    <text evidence="10">The sequence shown here is derived from an EMBL/GenBank/DDBJ whole genome shotgun (WGS) entry which is preliminary data.</text>
</comment>
<dbReference type="GO" id="GO:0005506">
    <property type="term" value="F:iron ion binding"/>
    <property type="evidence" value="ECO:0007669"/>
    <property type="project" value="InterPro"/>
</dbReference>
<evidence type="ECO:0000256" key="4">
    <source>
        <dbReference type="ARBA" id="ARBA00023002"/>
    </source>
</evidence>
<evidence type="ECO:0000313" key="11">
    <source>
        <dbReference type="Proteomes" id="UP000192713"/>
    </source>
</evidence>
<dbReference type="InterPro" id="IPR050196">
    <property type="entry name" value="Cytochrome_P450_Monoox"/>
</dbReference>
<evidence type="ECO:0000256" key="8">
    <source>
        <dbReference type="RuleBase" id="RU000461"/>
    </source>
</evidence>
<dbReference type="AlphaFoldDB" id="A0A1X0DZ04"/>
<dbReference type="InterPro" id="IPR017972">
    <property type="entry name" value="Cyt_P450_CS"/>
</dbReference>
<dbReference type="PRINTS" id="PR00385">
    <property type="entry name" value="P450"/>
</dbReference>
<evidence type="ECO:0000313" key="10">
    <source>
        <dbReference type="EMBL" id="ORA77683.1"/>
    </source>
</evidence>
<evidence type="ECO:0000256" key="6">
    <source>
        <dbReference type="ARBA" id="ARBA00023033"/>
    </source>
</evidence>
<dbReference type="InterPro" id="IPR036396">
    <property type="entry name" value="Cyt_P450_sf"/>
</dbReference>
<keyword evidence="5 7" id="KW-0408">Iron</keyword>
<sequence>MTVDDVGVDVRALPLAPKNPLPYRRQLREVRQLHTGIEVLRDAGGPITRVELAPRWLAPPVVVVTSPQGAHDVFSSGGVDRAPAHDELRHLMGPNLFDLRNDAWLPRRRTLQPLFTKHHVRGFAGHMAQAAEMIATGWADGSTVDLDAECRQLTLRALGRSVLGVDLDEQAAELGAPMRIAQEYVTDRVFAPVRAPRWLPTPARQRARAASATLHRIADEILQACRADPERDAPLVRGLMAATDPDTGRGLTDREICDELLVFMLAGHDTTATTLAYALWALGNHPDIQRRVAAEVAELGAQLSPDDVPRLPYTVQVLNEALRLCPPGALNGRTAVRDIAVDGYRVQAGSMVGVGIYAMHRDPTLWERPLEFDPDRFSPQNSAGRNRWQYLPFGGGPRKCVGDHFAMLEATLALATCVRRCVIRSLSTEFPMAVPFTTVAAEPIHARVTQRAHCRDAQPIAQRHPGTARLSRCAAAPAAPGRAG</sequence>
<dbReference type="GO" id="GO:0020037">
    <property type="term" value="F:heme binding"/>
    <property type="evidence" value="ECO:0007669"/>
    <property type="project" value="InterPro"/>
</dbReference>
<comment type="cofactor">
    <cofactor evidence="7">
        <name>heme</name>
        <dbReference type="ChEBI" id="CHEBI:30413"/>
    </cofactor>
</comment>
<protein>
    <submittedName>
        <fullName evidence="10">Cytochrome P450</fullName>
    </submittedName>
</protein>